<evidence type="ECO:0000259" key="1">
    <source>
        <dbReference type="Pfam" id="PF00563"/>
    </source>
</evidence>
<dbReference type="Gene3D" id="3.20.20.450">
    <property type="entry name" value="EAL domain"/>
    <property type="match status" value="1"/>
</dbReference>
<reference evidence="2 3" key="1">
    <citation type="submission" date="2016-10" db="EMBL/GenBank/DDBJ databases">
        <title>Comparative genome analysis of multiple Pseudomonas spp. focuses on biocontrol and plant growth promoting traits.</title>
        <authorList>
            <person name="Tao X.-Y."/>
            <person name="Taylor C.G."/>
        </authorList>
    </citation>
    <scope>NUCLEOTIDE SEQUENCE [LARGE SCALE GENOMIC DNA]</scope>
    <source>
        <strain evidence="2 3">37A10</strain>
    </source>
</reference>
<dbReference type="EMBL" id="MOBQ01000024">
    <property type="protein sequence ID" value="RON43329.1"/>
    <property type="molecule type" value="Genomic_DNA"/>
</dbReference>
<accession>A0A423JZF3</accession>
<organism evidence="2 3">
    <name type="scientific">Pseudomonas frederiksbergensis</name>
    <dbReference type="NCBI Taxonomy" id="104087"/>
    <lineage>
        <taxon>Bacteria</taxon>
        <taxon>Pseudomonadati</taxon>
        <taxon>Pseudomonadota</taxon>
        <taxon>Gammaproteobacteria</taxon>
        <taxon>Pseudomonadales</taxon>
        <taxon>Pseudomonadaceae</taxon>
        <taxon>Pseudomonas</taxon>
    </lineage>
</organism>
<dbReference type="InterPro" id="IPR001633">
    <property type="entry name" value="EAL_dom"/>
</dbReference>
<dbReference type="OrthoDB" id="6833020at2"/>
<gene>
    <name evidence="2" type="ORF">BK666_19760</name>
</gene>
<sequence>MNATGGTSPVKAPHRSLTRQLILSRDARPFASEIKTRPLPAPSSWTTQAGQLCEHSGAPLVPVHREPSPQKDHRLHNPGKYLNRTFLCLSEPSLASFALADELIRSGNNLRDLGHTLVVSLKGQPFWEVDSKYKKNIIYHMYHLKDHGIEIALDDYNLQREALTRFSTLNLFNYIKVSIASLDQCLKLNSNPEFFNQLHDRMVTLTHNNKISFIADRVEHIEGHSLARALPFDYFQGSYYSPADHL</sequence>
<evidence type="ECO:0000313" key="3">
    <source>
        <dbReference type="Proteomes" id="UP000285349"/>
    </source>
</evidence>
<dbReference type="Pfam" id="PF00563">
    <property type="entry name" value="EAL"/>
    <property type="match status" value="1"/>
</dbReference>
<proteinExistence type="predicted"/>
<name>A0A423JZF3_9PSED</name>
<comment type="caution">
    <text evidence="2">The sequence shown here is derived from an EMBL/GenBank/DDBJ whole genome shotgun (WGS) entry which is preliminary data.</text>
</comment>
<feature type="domain" description="EAL" evidence="1">
    <location>
        <begin position="135"/>
        <end position="242"/>
    </location>
</feature>
<dbReference type="AlphaFoldDB" id="A0A423JZF3"/>
<dbReference type="Proteomes" id="UP000285349">
    <property type="component" value="Unassembled WGS sequence"/>
</dbReference>
<dbReference type="SUPFAM" id="SSF141868">
    <property type="entry name" value="EAL domain-like"/>
    <property type="match status" value="1"/>
</dbReference>
<evidence type="ECO:0000313" key="2">
    <source>
        <dbReference type="EMBL" id="RON43329.1"/>
    </source>
</evidence>
<dbReference type="InterPro" id="IPR035919">
    <property type="entry name" value="EAL_sf"/>
</dbReference>
<dbReference type="RefSeq" id="WP_123512333.1">
    <property type="nucleotide sequence ID" value="NZ_MOBQ01000024.1"/>
</dbReference>
<protein>
    <recommendedName>
        <fullName evidence="1">EAL domain-containing protein</fullName>
    </recommendedName>
</protein>